<protein>
    <submittedName>
        <fullName evidence="1">Nonstructural protein</fullName>
    </submittedName>
</protein>
<reference evidence="1" key="1">
    <citation type="submission" date="2024-03" db="EMBL/GenBank/DDBJ databases">
        <title>Diverse circular DNA viruses in blood, oral, and fecal samples of captive lemurs.</title>
        <authorList>
            <person name="Paietta E.N."/>
            <person name="Kraberger S."/>
            <person name="Lund M.C."/>
            <person name="Custer J.M."/>
            <person name="Vargas K.M."/>
            <person name="Ehmke E.E."/>
            <person name="Yoder A.D."/>
            <person name="Varsani A."/>
        </authorList>
    </citation>
    <scope>NUCLEOTIDE SEQUENCE</scope>
    <source>
        <strain evidence="1">Duke_24FS_94</strain>
        <strain evidence="2">Duke_26_76</strain>
    </source>
</reference>
<organism evidence="1">
    <name type="scientific">Dulem virus 143</name>
    <dbReference type="NCBI Taxonomy" id="3145620"/>
    <lineage>
        <taxon>Viruses</taxon>
        <taxon>Monodnaviria</taxon>
        <taxon>Sangervirae</taxon>
        <taxon>Phixviricota</taxon>
        <taxon>Malgrandaviricetes</taxon>
        <taxon>Petitvirales</taxon>
        <taxon>Microviridae</taxon>
        <taxon>Microvirus</taxon>
    </lineage>
</organism>
<name>A0AAU8B1Q9_9VIRU</name>
<accession>A0AAU8B1Q9</accession>
<dbReference type="Pfam" id="PF20577">
    <property type="entry name" value="Phage_ORF5"/>
    <property type="match status" value="1"/>
</dbReference>
<proteinExistence type="predicted"/>
<evidence type="ECO:0000313" key="2">
    <source>
        <dbReference type="EMBL" id="XCD07073.1"/>
    </source>
</evidence>
<dbReference type="EMBL" id="PP511747">
    <property type="protein sequence ID" value="XCD07073.1"/>
    <property type="molecule type" value="Genomic_DNA"/>
</dbReference>
<evidence type="ECO:0000313" key="1">
    <source>
        <dbReference type="EMBL" id="XCD05499.1"/>
    </source>
</evidence>
<sequence>MIYNIYAMRDELTGFLPPTYDINDAAAMRNFRVAILRSSDSIHYMPSDYSLYRLGVFDSDTGKLMVDEVPTFLMRGEPAADSAPAAKPKRTTKK</sequence>
<dbReference type="EMBL" id="PP511567">
    <property type="protein sequence ID" value="XCD05499.1"/>
    <property type="molecule type" value="Genomic_DNA"/>
</dbReference>
<dbReference type="InterPro" id="IPR046781">
    <property type="entry name" value="Phage_ORF5"/>
</dbReference>